<reference evidence="3 4" key="1">
    <citation type="submission" date="2018-02" db="EMBL/GenBank/DDBJ databases">
        <title>Comparative analysis of genomes of three Brevibacillus laterosporus strains producers of potent antimicrobials isolated from silage.</title>
        <authorList>
            <person name="Kojic M."/>
            <person name="Miljkovic M."/>
            <person name="Studholme D."/>
            <person name="Filipic B."/>
        </authorList>
    </citation>
    <scope>NUCLEOTIDE SEQUENCE [LARGE SCALE GENOMIC DNA]</scope>
    <source>
        <strain evidence="3 4">BGSP11</strain>
    </source>
</reference>
<keyword evidence="1" id="KW-1133">Transmembrane helix</keyword>
<organism evidence="3 4">
    <name type="scientific">Brevibacillus laterosporus</name>
    <name type="common">Bacillus laterosporus</name>
    <dbReference type="NCBI Taxonomy" id="1465"/>
    <lineage>
        <taxon>Bacteria</taxon>
        <taxon>Bacillati</taxon>
        <taxon>Bacillota</taxon>
        <taxon>Bacilli</taxon>
        <taxon>Bacillales</taxon>
        <taxon>Paenibacillaceae</taxon>
        <taxon>Brevibacillus</taxon>
    </lineage>
</organism>
<dbReference type="RefSeq" id="WP_018671748.1">
    <property type="nucleotide sequence ID" value="NZ_CP032410.1"/>
</dbReference>
<dbReference type="Gene3D" id="2.40.50.660">
    <property type="match status" value="1"/>
</dbReference>
<sequence length="128" mass="14491">MFFSNPLEPGSPMFGFMFSFMSNVIPVIVIGGFIFVFGRALFIWTKNNNSPVENKQAHIISKRLQVSGRSENHASHTSYYVTFELENGERKEFQLTGPQYGLLVEGDHGIISYQGTRFKGFQRQTTSA</sequence>
<gene>
    <name evidence="3" type="ORF">C4A77_06750</name>
    <name evidence="2" type="ORF">O0554_05390</name>
</gene>
<keyword evidence="1" id="KW-0812">Transmembrane</keyword>
<protein>
    <submittedName>
        <fullName evidence="3">DUF2500 domain-containing protein</fullName>
    </submittedName>
</protein>
<dbReference type="AlphaFoldDB" id="A0AAP8U664"/>
<accession>A0AAP8U664</accession>
<comment type="caution">
    <text evidence="3">The sequence shown here is derived from an EMBL/GenBank/DDBJ whole genome shotgun (WGS) entry which is preliminary data.</text>
</comment>
<proteinExistence type="predicted"/>
<dbReference type="EMBL" id="PRKQ01000006">
    <property type="protein sequence ID" value="PPB08513.1"/>
    <property type="molecule type" value="Genomic_DNA"/>
</dbReference>
<evidence type="ECO:0000313" key="4">
    <source>
        <dbReference type="Proteomes" id="UP000239759"/>
    </source>
</evidence>
<reference evidence="2" key="2">
    <citation type="submission" date="2022-09" db="EMBL/GenBank/DDBJ databases">
        <title>Genome analysis and characterization of larvicidal activity of Brevibacillus strains.</title>
        <authorList>
            <person name="Patrusheva E.V."/>
            <person name="Izotova A.O."/>
            <person name="Toshchakov S.V."/>
            <person name="Sineoky S.P."/>
        </authorList>
    </citation>
    <scope>NUCLEOTIDE SEQUENCE</scope>
    <source>
        <strain evidence="2">VKPM_B-13247</strain>
    </source>
</reference>
<keyword evidence="1" id="KW-0472">Membrane</keyword>
<dbReference type="Proteomes" id="UP000239759">
    <property type="component" value="Unassembled WGS sequence"/>
</dbReference>
<dbReference type="InterPro" id="IPR019635">
    <property type="entry name" value="DUF2500"/>
</dbReference>
<name>A0AAP8U664_BRELA</name>
<feature type="transmembrane region" description="Helical" evidence="1">
    <location>
        <begin position="20"/>
        <end position="42"/>
    </location>
</feature>
<evidence type="ECO:0000256" key="1">
    <source>
        <dbReference type="SAM" id="Phobius"/>
    </source>
</evidence>
<dbReference type="GeneID" id="61077115"/>
<evidence type="ECO:0000313" key="2">
    <source>
        <dbReference type="EMBL" id="MCZ0806356.1"/>
    </source>
</evidence>
<evidence type="ECO:0000313" key="3">
    <source>
        <dbReference type="EMBL" id="PPB08513.1"/>
    </source>
</evidence>
<dbReference type="Proteomes" id="UP001077662">
    <property type="component" value="Unassembled WGS sequence"/>
</dbReference>
<dbReference type="Pfam" id="PF10694">
    <property type="entry name" value="DUF2500"/>
    <property type="match status" value="1"/>
</dbReference>
<dbReference type="EMBL" id="JAPTNE010000006">
    <property type="protein sequence ID" value="MCZ0806356.1"/>
    <property type="molecule type" value="Genomic_DNA"/>
</dbReference>